<feature type="compositionally biased region" description="Low complexity" evidence="7">
    <location>
        <begin position="277"/>
        <end position="292"/>
    </location>
</feature>
<dbReference type="InterPro" id="IPR000253">
    <property type="entry name" value="FHA_dom"/>
</dbReference>
<organism evidence="10 11">
    <name type="scientific">Callosobruchus maculatus</name>
    <name type="common">Southern cowpea weevil</name>
    <name type="synonym">Pulse bruchid</name>
    <dbReference type="NCBI Taxonomy" id="64391"/>
    <lineage>
        <taxon>Eukaryota</taxon>
        <taxon>Metazoa</taxon>
        <taxon>Ecdysozoa</taxon>
        <taxon>Arthropoda</taxon>
        <taxon>Hexapoda</taxon>
        <taxon>Insecta</taxon>
        <taxon>Pterygota</taxon>
        <taxon>Neoptera</taxon>
        <taxon>Endopterygota</taxon>
        <taxon>Coleoptera</taxon>
        <taxon>Polyphaga</taxon>
        <taxon>Cucujiformia</taxon>
        <taxon>Chrysomeloidea</taxon>
        <taxon>Chrysomelidae</taxon>
        <taxon>Bruchinae</taxon>
        <taxon>Bruchini</taxon>
        <taxon>Callosobruchus</taxon>
    </lineage>
</organism>
<feature type="region of interest" description="Disordered" evidence="7">
    <location>
        <begin position="262"/>
        <end position="292"/>
    </location>
</feature>
<dbReference type="GO" id="GO:0005634">
    <property type="term" value="C:nucleus"/>
    <property type="evidence" value="ECO:0007669"/>
    <property type="project" value="TreeGrafter"/>
</dbReference>
<evidence type="ECO:0000256" key="7">
    <source>
        <dbReference type="SAM" id="MobiDB-lite"/>
    </source>
</evidence>
<evidence type="ECO:0000313" key="10">
    <source>
        <dbReference type="EMBL" id="VEN61385.1"/>
    </source>
</evidence>
<dbReference type="Gene3D" id="3.30.40.10">
    <property type="entry name" value="Zinc/RING finger domain, C3HC4 (zinc finger)"/>
    <property type="match status" value="1"/>
</dbReference>
<comment type="similarity">
    <text evidence="1">Belongs to the CHFR family.</text>
</comment>
<dbReference type="PROSITE" id="PS50089">
    <property type="entry name" value="ZF_RING_2"/>
    <property type="match status" value="1"/>
</dbReference>
<dbReference type="AlphaFoldDB" id="A0A653DMG1"/>
<proteinExistence type="inferred from homology"/>
<keyword evidence="3" id="KW-0479">Metal-binding</keyword>
<evidence type="ECO:0000313" key="11">
    <source>
        <dbReference type="Proteomes" id="UP000410492"/>
    </source>
</evidence>
<dbReference type="GO" id="GO:0008270">
    <property type="term" value="F:zinc ion binding"/>
    <property type="evidence" value="ECO:0007669"/>
    <property type="project" value="UniProtKB-KW"/>
</dbReference>
<dbReference type="CDD" id="cd00060">
    <property type="entry name" value="FHA"/>
    <property type="match status" value="1"/>
</dbReference>
<dbReference type="InterPro" id="IPR017907">
    <property type="entry name" value="Znf_RING_CS"/>
</dbReference>
<dbReference type="InterPro" id="IPR008984">
    <property type="entry name" value="SMAD_FHA_dom_sf"/>
</dbReference>
<dbReference type="SUPFAM" id="SSF49879">
    <property type="entry name" value="SMAD/FHA domain"/>
    <property type="match status" value="1"/>
</dbReference>
<dbReference type="PROSITE" id="PS00518">
    <property type="entry name" value="ZF_RING_1"/>
    <property type="match status" value="1"/>
</dbReference>
<name>A0A653DMG1_CALMS</name>
<dbReference type="PANTHER" id="PTHR16079">
    <property type="entry name" value="UBIQUITIN LIGASE PROTEIN CHFR"/>
    <property type="match status" value="1"/>
</dbReference>
<dbReference type="SMART" id="SM00184">
    <property type="entry name" value="RING"/>
    <property type="match status" value="1"/>
</dbReference>
<evidence type="ECO:0000256" key="5">
    <source>
        <dbReference type="ARBA" id="ARBA00022833"/>
    </source>
</evidence>
<dbReference type="OrthoDB" id="5330228at2759"/>
<reference evidence="10 11" key="1">
    <citation type="submission" date="2019-01" db="EMBL/GenBank/DDBJ databases">
        <authorList>
            <person name="Sayadi A."/>
        </authorList>
    </citation>
    <scope>NUCLEOTIDE SEQUENCE [LARGE SCALE GENOMIC DNA]</scope>
</reference>
<feature type="domain" description="FHA" evidence="8">
    <location>
        <begin position="24"/>
        <end position="72"/>
    </location>
</feature>
<dbReference type="GO" id="GO:0004842">
    <property type="term" value="F:ubiquitin-protein transferase activity"/>
    <property type="evidence" value="ECO:0007669"/>
    <property type="project" value="TreeGrafter"/>
</dbReference>
<evidence type="ECO:0000259" key="8">
    <source>
        <dbReference type="PROSITE" id="PS50006"/>
    </source>
</evidence>
<sequence length="484" mass="53321">MDGSELPKLKRSNGNTISVNENPFIIGRALNCNYVIPNAQISRQHCSIEKVGDAWFLRDISTNGCYLNGTLVKKSSKCLSNNDIIGLCLDGSYDFSFQISQSRDTSISDEQLNMVADSLDTVLNEIEVSTVRNTEISSVPVREISAESVPDNSSLITPRIEPIPTISHVDATSNLTSTVAPFPICDNPTTNQEAISALINEIEVSTVPISEISSIQVQEMPVALDSSPSSKRPRLEPPPSISNTERFSNVLSSIAPLTACDNSGTNLQNTTAPSETSSLPHPSQPSSSAEKPAEAIIEIAPLPEQQYEEMEDEMMCSICSEMFFKAVTLNCSHTFCKYCIEKWKKNRNICPICRAKITTMNATLVLDNVIQKIVKTLPEDVQKRRDEVAEERERELRPPPAIQTYSRGRGRGASRGNRGARGSTRSNSHNYQPPTIPPHPSAPRLPLGLPQMIPPSAHIATIIRVLQGQPMVFRMPRNPRNYPR</sequence>
<dbReference type="GO" id="GO:0006511">
    <property type="term" value="P:ubiquitin-dependent protein catabolic process"/>
    <property type="evidence" value="ECO:0007669"/>
    <property type="project" value="TreeGrafter"/>
</dbReference>
<dbReference type="SMART" id="SM00240">
    <property type="entry name" value="FHA"/>
    <property type="match status" value="1"/>
</dbReference>
<dbReference type="Pfam" id="PF13920">
    <property type="entry name" value="zf-C3HC4_3"/>
    <property type="match status" value="1"/>
</dbReference>
<dbReference type="Gene3D" id="2.60.200.20">
    <property type="match status" value="1"/>
</dbReference>
<evidence type="ECO:0000256" key="1">
    <source>
        <dbReference type="ARBA" id="ARBA00005797"/>
    </source>
</evidence>
<feature type="domain" description="RING-type" evidence="9">
    <location>
        <begin position="316"/>
        <end position="354"/>
    </location>
</feature>
<feature type="compositionally biased region" description="Basic and acidic residues" evidence="7">
    <location>
        <begin position="382"/>
        <end position="397"/>
    </location>
</feature>
<evidence type="ECO:0000256" key="2">
    <source>
        <dbReference type="ARBA" id="ARBA00017908"/>
    </source>
</evidence>
<keyword evidence="11" id="KW-1185">Reference proteome</keyword>
<dbReference type="SUPFAM" id="SSF57850">
    <property type="entry name" value="RING/U-box"/>
    <property type="match status" value="1"/>
</dbReference>
<feature type="compositionally biased region" description="Pro residues" evidence="7">
    <location>
        <begin position="434"/>
        <end position="443"/>
    </location>
</feature>
<dbReference type="InterPro" id="IPR052256">
    <property type="entry name" value="E3_ubiquitin-ligase_CHFR"/>
</dbReference>
<dbReference type="PANTHER" id="PTHR16079:SF4">
    <property type="entry name" value="E3 UBIQUITIN-PROTEIN LIGASE CHFR"/>
    <property type="match status" value="1"/>
</dbReference>
<evidence type="ECO:0000256" key="3">
    <source>
        <dbReference type="ARBA" id="ARBA00022723"/>
    </source>
</evidence>
<feature type="compositionally biased region" description="Polar residues" evidence="7">
    <location>
        <begin position="262"/>
        <end position="276"/>
    </location>
</feature>
<dbReference type="InterPro" id="IPR001841">
    <property type="entry name" value="Znf_RING"/>
</dbReference>
<feature type="region of interest" description="Disordered" evidence="7">
    <location>
        <begin position="382"/>
        <end position="450"/>
    </location>
</feature>
<evidence type="ECO:0000256" key="4">
    <source>
        <dbReference type="ARBA" id="ARBA00022771"/>
    </source>
</evidence>
<keyword evidence="4 6" id="KW-0863">Zinc-finger</keyword>
<feature type="compositionally biased region" description="Low complexity" evidence="7">
    <location>
        <begin position="414"/>
        <end position="428"/>
    </location>
</feature>
<evidence type="ECO:0000256" key="6">
    <source>
        <dbReference type="PROSITE-ProRule" id="PRU00175"/>
    </source>
</evidence>
<dbReference type="PROSITE" id="PS50006">
    <property type="entry name" value="FHA_DOMAIN"/>
    <property type="match status" value="1"/>
</dbReference>
<dbReference type="Proteomes" id="UP000410492">
    <property type="component" value="Unassembled WGS sequence"/>
</dbReference>
<dbReference type="GO" id="GO:0016567">
    <property type="term" value="P:protein ubiquitination"/>
    <property type="evidence" value="ECO:0007669"/>
    <property type="project" value="TreeGrafter"/>
</dbReference>
<evidence type="ECO:0000259" key="9">
    <source>
        <dbReference type="PROSITE" id="PS50089"/>
    </source>
</evidence>
<dbReference type="EMBL" id="CAACVG010013155">
    <property type="protein sequence ID" value="VEN61385.1"/>
    <property type="molecule type" value="Genomic_DNA"/>
</dbReference>
<gene>
    <name evidence="10" type="ORF">CALMAC_LOCUS18808</name>
</gene>
<protein>
    <recommendedName>
        <fullName evidence="2">E3 ubiquitin-protein ligase CHFR</fullName>
    </recommendedName>
</protein>
<dbReference type="Pfam" id="PF00498">
    <property type="entry name" value="FHA"/>
    <property type="match status" value="1"/>
</dbReference>
<accession>A0A653DMG1</accession>
<dbReference type="InterPro" id="IPR013083">
    <property type="entry name" value="Znf_RING/FYVE/PHD"/>
</dbReference>
<dbReference type="CDD" id="cd16535">
    <property type="entry name" value="RING-HC_RNF8"/>
    <property type="match status" value="1"/>
</dbReference>
<keyword evidence="5" id="KW-0862">Zinc</keyword>
<feature type="region of interest" description="Disordered" evidence="7">
    <location>
        <begin position="220"/>
        <end position="246"/>
    </location>
</feature>